<dbReference type="EMBL" id="MTKS01000310">
    <property type="protein sequence ID" value="RWX50495.1"/>
    <property type="molecule type" value="Genomic_DNA"/>
</dbReference>
<name>A0A444JBN2_9BACT</name>
<feature type="non-terminal residue" evidence="1">
    <location>
        <position position="188"/>
    </location>
</feature>
<protein>
    <submittedName>
        <fullName evidence="1">Uncharacterized protein</fullName>
    </submittedName>
</protein>
<sequence>MKPLAQLSRQLPDTSALQELADELEKKYTVQDAPPQTTSLSFYDSFDWRLYSDGLLCFRQGDRLFLTDLIGHEIVPSLPISGEAPGFCRHLPDSALKRKLAPVLEMRTLLLQSSFSRTTRQLRILNKDKKTVATLILSELNGETDLPVCSVQLHEVRGYEKWFQRLELDLKKFGTPLPCTREQDLKTA</sequence>
<evidence type="ECO:0000313" key="1">
    <source>
        <dbReference type="EMBL" id="RWX50495.1"/>
    </source>
</evidence>
<comment type="caution">
    <text evidence="1">The sequence shown here is derived from an EMBL/GenBank/DDBJ whole genome shotgun (WGS) entry which is preliminary data.</text>
</comment>
<organism evidence="1 2">
    <name type="scientific">Candidatus Electrothrix marina</name>
    <dbReference type="NCBI Taxonomy" id="1859130"/>
    <lineage>
        <taxon>Bacteria</taxon>
        <taxon>Pseudomonadati</taxon>
        <taxon>Thermodesulfobacteriota</taxon>
        <taxon>Desulfobulbia</taxon>
        <taxon>Desulfobulbales</taxon>
        <taxon>Desulfobulbaceae</taxon>
        <taxon>Candidatus Electrothrix</taxon>
    </lineage>
</organism>
<accession>A0A444JBN2</accession>
<gene>
    <name evidence="1" type="ORF">VU01_13104</name>
</gene>
<dbReference type="AlphaFoldDB" id="A0A444JBN2"/>
<reference evidence="1 2" key="1">
    <citation type="submission" date="2017-01" db="EMBL/GenBank/DDBJ databases">
        <title>The cable genome- insights into the physiology and evolution of filamentous bacteria capable of sulfide oxidation via long distance electron transfer.</title>
        <authorList>
            <person name="Schreiber L."/>
            <person name="Bjerg J.T."/>
            <person name="Boggild A."/>
            <person name="Van De Vossenberg J."/>
            <person name="Meysman F."/>
            <person name="Nielsen L.P."/>
            <person name="Schramm A."/>
            <person name="Kjeldsen K.U."/>
        </authorList>
    </citation>
    <scope>NUCLEOTIDE SEQUENCE [LARGE SCALE GENOMIC DNA]</scope>
    <source>
        <strain evidence="1">A5</strain>
    </source>
</reference>
<keyword evidence="2" id="KW-1185">Reference proteome</keyword>
<dbReference type="Proteomes" id="UP000288892">
    <property type="component" value="Unassembled WGS sequence"/>
</dbReference>
<proteinExistence type="predicted"/>
<evidence type="ECO:0000313" key="2">
    <source>
        <dbReference type="Proteomes" id="UP000288892"/>
    </source>
</evidence>